<sequence>MAKLNAYYGLCPLVDHKNFIGISKDVVHGHVIVTQSKNIAIRYKLADQKQIQSWRTKDKFTSPVVFDNEENKYAAILNETTIRLWSQDEMENLDKIKKYKFLKPMHTIVNINNRTYIIFENGNILTLKDAMEQRKGLELKDIINVGTEKITDVKYFFVKNIVYICLIVKTESITSCFLTSFPDNFPHSSYHRMELKRDNIDLAGLSINKLCKFFYFNEQNCHLYFLGSNGQLYSYLVAGPSNEETLKTYTEAFGEIYATIESVSCKESVAMIPINNDHIAMYGADSSQEGASVVIYNTQFKILQSKQPFKMFSNITKLWQIDNVLLLCSGRHLAVIPFEINTEHLSQLVGSHKINVTDVDVQQIYTVEKWDIDEENDYDKSIPTKIRQNVWTCLEQGLSETTTSDMLIPSYIESSDKEAIQNCLDYFKDISEESIVRILAYLIETSVLYNDEGTPITNDLVNKTLSLPFTNLFLLSHVKAYLNINQTLSLLKYISFLFLSENCLPELDYIQTEGKLIEWGCVLLDGNYQKFLLTRDTIVHETLKHFNVLVQERLLGLSDLQNSEAVISDFVKRKCISSNKEHTNNYSVEQIKLY</sequence>
<keyword evidence="2" id="KW-1185">Reference proteome</keyword>
<protein>
    <submittedName>
        <fullName evidence="1">Uncharacterized protein</fullName>
    </submittedName>
</protein>
<reference evidence="1" key="1">
    <citation type="submission" date="2022-04" db="EMBL/GenBank/DDBJ databases">
        <title>Chromosome-scale genome assembly of Holotrichia oblita Faldermann.</title>
        <authorList>
            <person name="Rongchong L."/>
        </authorList>
    </citation>
    <scope>NUCLEOTIDE SEQUENCE</scope>
    <source>
        <strain evidence="1">81SQS9</strain>
    </source>
</reference>
<gene>
    <name evidence="1" type="ORF">MML48_1g11890</name>
</gene>
<organism evidence="1 2">
    <name type="scientific">Holotrichia oblita</name>
    <name type="common">Chafer beetle</name>
    <dbReference type="NCBI Taxonomy" id="644536"/>
    <lineage>
        <taxon>Eukaryota</taxon>
        <taxon>Metazoa</taxon>
        <taxon>Ecdysozoa</taxon>
        <taxon>Arthropoda</taxon>
        <taxon>Hexapoda</taxon>
        <taxon>Insecta</taxon>
        <taxon>Pterygota</taxon>
        <taxon>Neoptera</taxon>
        <taxon>Endopterygota</taxon>
        <taxon>Coleoptera</taxon>
        <taxon>Polyphaga</taxon>
        <taxon>Scarabaeiformia</taxon>
        <taxon>Scarabaeidae</taxon>
        <taxon>Melolonthinae</taxon>
        <taxon>Holotrichia</taxon>
    </lineage>
</organism>
<proteinExistence type="predicted"/>
<dbReference type="EMBL" id="CM043015">
    <property type="protein sequence ID" value="KAI4470111.1"/>
    <property type="molecule type" value="Genomic_DNA"/>
</dbReference>
<comment type="caution">
    <text evidence="1">The sequence shown here is derived from an EMBL/GenBank/DDBJ whole genome shotgun (WGS) entry which is preliminary data.</text>
</comment>
<accession>A0ACB9TTJ7</accession>
<evidence type="ECO:0000313" key="2">
    <source>
        <dbReference type="Proteomes" id="UP001056778"/>
    </source>
</evidence>
<name>A0ACB9TTJ7_HOLOL</name>
<dbReference type="Proteomes" id="UP001056778">
    <property type="component" value="Chromosome 1"/>
</dbReference>
<evidence type="ECO:0000313" key="1">
    <source>
        <dbReference type="EMBL" id="KAI4470111.1"/>
    </source>
</evidence>